<dbReference type="GO" id="GO:0005783">
    <property type="term" value="C:endoplasmic reticulum"/>
    <property type="evidence" value="ECO:0007669"/>
    <property type="project" value="UniProtKB-SubCell"/>
</dbReference>
<dbReference type="Gene3D" id="3.30.450.70">
    <property type="match status" value="1"/>
</dbReference>
<protein>
    <recommendedName>
        <fullName evidence="10">Trafficking protein particle complex subunit 2-like</fullName>
    </recommendedName>
</protein>
<dbReference type="GO" id="GO:0006888">
    <property type="term" value="P:endoplasmic reticulum to Golgi vesicle-mediated transport"/>
    <property type="evidence" value="ECO:0007669"/>
    <property type="project" value="InterPro"/>
</dbReference>
<feature type="region of interest" description="Disordered" evidence="7">
    <location>
        <begin position="47"/>
        <end position="72"/>
    </location>
</feature>
<organism evidence="8 9">
    <name type="scientific">Planoprotostelium fungivorum</name>
    <dbReference type="NCBI Taxonomy" id="1890364"/>
    <lineage>
        <taxon>Eukaryota</taxon>
        <taxon>Amoebozoa</taxon>
        <taxon>Evosea</taxon>
        <taxon>Variosea</taxon>
        <taxon>Cavosteliida</taxon>
        <taxon>Cavosteliaceae</taxon>
        <taxon>Planoprotostelium</taxon>
    </lineage>
</organism>
<dbReference type="SMART" id="SM01399">
    <property type="entry name" value="Sybindin"/>
    <property type="match status" value="1"/>
</dbReference>
<sequence>MQVDTKLNKFKSHTTKEPKERLRVPVEVVSDENKSVNLLRRIGTPIEGNEPAKKLKGPGIFSKGKKSNRGKGLAFSESEFFAKEDGELQRRITPTELNKATLNHKITGDVKKSKEKRIKYKRSKKEEEESKLNEFTSTDKLQGESPEKDATQFSPLQSRQKLSDTQVLQLRECQSALLYDSADIMINFKGEKDLAKITMDLDHQVCEQDSLLTESGFEWCPLCRYPSEIMPVDCACLFVIVGKNDNVIYQAELTVAQKKESATHLSQFIIHSALDAVEDLVWKKDFNSMYLKTVDRFTTSYISSFVTAGYIKFMLLHDKKDEDGIKNFFTEVYELYLKVILNPFYITNTPITSPSFDERVKAIAKRKLDLLALISTVSLIQSVTNVTFLAWVLMYPQLISVAELKQNMSSGLSD</sequence>
<feature type="compositionally biased region" description="Basic residues" evidence="7">
    <location>
        <begin position="113"/>
        <end position="123"/>
    </location>
</feature>
<dbReference type="STRING" id="1890364.A0A2P6N3M0"/>
<keyword evidence="4" id="KW-0256">Endoplasmic reticulum</keyword>
<dbReference type="InterPro" id="IPR007233">
    <property type="entry name" value="TRAPPC"/>
</dbReference>
<dbReference type="PANTHER" id="PTHR12403">
    <property type="entry name" value="TRAFFICKING PROTEIN PARTICLE COMPLEX SUBUNIT 2"/>
    <property type="match status" value="1"/>
</dbReference>
<evidence type="ECO:0000256" key="2">
    <source>
        <dbReference type="ARBA" id="ARBA00004555"/>
    </source>
</evidence>
<comment type="caution">
    <text evidence="8">The sequence shown here is derived from an EMBL/GenBank/DDBJ whole genome shotgun (WGS) entry which is preliminary data.</text>
</comment>
<name>A0A2P6N3M0_9EUKA</name>
<evidence type="ECO:0000256" key="3">
    <source>
        <dbReference type="ARBA" id="ARBA00022448"/>
    </source>
</evidence>
<dbReference type="Pfam" id="PF04628">
    <property type="entry name" value="Sedlin_N"/>
    <property type="match status" value="1"/>
</dbReference>
<feature type="region of interest" description="Disordered" evidence="7">
    <location>
        <begin position="113"/>
        <end position="158"/>
    </location>
</feature>
<gene>
    <name evidence="8" type="ORF">PROFUN_13616</name>
</gene>
<keyword evidence="3" id="KW-0813">Transport</keyword>
<evidence type="ECO:0000256" key="5">
    <source>
        <dbReference type="ARBA" id="ARBA00022892"/>
    </source>
</evidence>
<evidence type="ECO:0000256" key="4">
    <source>
        <dbReference type="ARBA" id="ARBA00022824"/>
    </source>
</evidence>
<keyword evidence="6" id="KW-0333">Golgi apparatus</keyword>
<accession>A0A2P6N3M0</accession>
<dbReference type="SUPFAM" id="SSF64356">
    <property type="entry name" value="SNARE-like"/>
    <property type="match status" value="1"/>
</dbReference>
<comment type="subcellular location">
    <subcellularLocation>
        <location evidence="1">Endoplasmic reticulum</location>
    </subcellularLocation>
    <subcellularLocation>
        <location evidence="2">Golgi apparatus</location>
    </subcellularLocation>
</comment>
<evidence type="ECO:0000256" key="6">
    <source>
        <dbReference type="ARBA" id="ARBA00023034"/>
    </source>
</evidence>
<dbReference type="InterPro" id="IPR011012">
    <property type="entry name" value="Longin-like_dom_sf"/>
</dbReference>
<evidence type="ECO:0000313" key="9">
    <source>
        <dbReference type="Proteomes" id="UP000241769"/>
    </source>
</evidence>
<feature type="compositionally biased region" description="Basic and acidic residues" evidence="7">
    <location>
        <begin position="141"/>
        <end position="150"/>
    </location>
</feature>
<reference evidence="8 9" key="1">
    <citation type="journal article" date="2018" name="Genome Biol. Evol.">
        <title>Multiple Roots of Fruiting Body Formation in Amoebozoa.</title>
        <authorList>
            <person name="Hillmann F."/>
            <person name="Forbes G."/>
            <person name="Novohradska S."/>
            <person name="Ferling I."/>
            <person name="Riege K."/>
            <person name="Groth M."/>
            <person name="Westermann M."/>
            <person name="Marz M."/>
            <person name="Spaller T."/>
            <person name="Winckler T."/>
            <person name="Schaap P."/>
            <person name="Glockner G."/>
        </authorList>
    </citation>
    <scope>NUCLEOTIDE SEQUENCE [LARGE SCALE GENOMIC DNA]</scope>
    <source>
        <strain evidence="8 9">Jena</strain>
    </source>
</reference>
<evidence type="ECO:0000256" key="7">
    <source>
        <dbReference type="SAM" id="MobiDB-lite"/>
    </source>
</evidence>
<keyword evidence="9" id="KW-1185">Reference proteome</keyword>
<dbReference type="Proteomes" id="UP000241769">
    <property type="component" value="Unassembled WGS sequence"/>
</dbReference>
<dbReference type="EMBL" id="MDYQ01000217">
    <property type="protein sequence ID" value="PRP78559.1"/>
    <property type="molecule type" value="Genomic_DNA"/>
</dbReference>
<dbReference type="InParanoid" id="A0A2P6N3M0"/>
<evidence type="ECO:0008006" key="10">
    <source>
        <dbReference type="Google" id="ProtNLM"/>
    </source>
</evidence>
<dbReference type="InterPro" id="IPR006722">
    <property type="entry name" value="Sedlin"/>
</dbReference>
<proteinExistence type="predicted"/>
<dbReference type="GO" id="GO:0030008">
    <property type="term" value="C:TRAPP complex"/>
    <property type="evidence" value="ECO:0007669"/>
    <property type="project" value="InterPro"/>
</dbReference>
<dbReference type="CDD" id="cd14825">
    <property type="entry name" value="TRAPPC2_sedlin"/>
    <property type="match status" value="1"/>
</dbReference>
<dbReference type="GO" id="GO:0005794">
    <property type="term" value="C:Golgi apparatus"/>
    <property type="evidence" value="ECO:0007669"/>
    <property type="project" value="UniProtKB-SubCell"/>
</dbReference>
<dbReference type="OrthoDB" id="10252102at2759"/>
<evidence type="ECO:0000256" key="1">
    <source>
        <dbReference type="ARBA" id="ARBA00004240"/>
    </source>
</evidence>
<feature type="region of interest" description="Disordered" evidence="7">
    <location>
        <begin position="1"/>
        <end position="21"/>
    </location>
</feature>
<keyword evidence="5" id="KW-0931">ER-Golgi transport</keyword>
<dbReference type="AlphaFoldDB" id="A0A2P6N3M0"/>
<evidence type="ECO:0000313" key="8">
    <source>
        <dbReference type="EMBL" id="PRP78559.1"/>
    </source>
</evidence>